<dbReference type="GO" id="GO:0000725">
    <property type="term" value="P:recombinational repair"/>
    <property type="evidence" value="ECO:0007669"/>
    <property type="project" value="UniProtKB-UniRule"/>
</dbReference>
<dbReference type="GO" id="GO:0140664">
    <property type="term" value="F:ATP-dependent DNA damage sensor activity"/>
    <property type="evidence" value="ECO:0007669"/>
    <property type="project" value="InterPro"/>
</dbReference>
<evidence type="ECO:0000256" key="4">
    <source>
        <dbReference type="ARBA" id="ARBA00022771"/>
    </source>
</evidence>
<evidence type="ECO:0000256" key="13">
    <source>
        <dbReference type="RuleBase" id="RU003555"/>
    </source>
</evidence>
<dbReference type="SUPFAM" id="SSF54211">
    <property type="entry name" value="Ribosomal protein S5 domain 2-like"/>
    <property type="match status" value="1"/>
</dbReference>
<dbReference type="GO" id="GO:0005829">
    <property type="term" value="C:cytosol"/>
    <property type="evidence" value="ECO:0007669"/>
    <property type="project" value="TreeGrafter"/>
</dbReference>
<evidence type="ECO:0000256" key="12">
    <source>
        <dbReference type="NCBIfam" id="TIGR00416"/>
    </source>
</evidence>
<dbReference type="Proteomes" id="UP000287502">
    <property type="component" value="Chromosome"/>
</dbReference>
<sequence length="443" mass="47712">MAKKKSVYICQSCGSVSPKWIGKCPECGAWSSYVEEMPQDEITSSAKIRDVQPLLLGSIRGLEVDRTVTGIGELDQVLGGGFVKGSVVLVGGEPGIGKSTIMLQVAGILGTRGAKILYASGEESPSQIKMRAERLGIETDKLSILATNSLEDILTAADRDKFEYIVADSVQTIASEELSSAPGTVGQVKHVTYRMVEAAKQKGITTLIVGQVTKDGYIAGPKVLEHLVDTVLYFEGDYSRGIRILRSVKNRFGPTNEVGLFEMSSQGLLECPDGGLLGSTKSDAPGKVLVPVMEGTRAFLVELQSLVTPTYFQFSRRNANGFDTNRLNMLIAVLDKKGGLNLGASDIYLNIAGGIKITETSADLAVCAAIVSSFREKPVRTDTVFIGEVGLTGETRNVANIKNRLTEAVKFGIKRAYLPEKIDFDGKLDIIPVKNISDFLDKF</sequence>
<keyword evidence="3 11" id="KW-0227">DNA damage</keyword>
<evidence type="ECO:0000256" key="2">
    <source>
        <dbReference type="ARBA" id="ARBA00022741"/>
    </source>
</evidence>
<evidence type="ECO:0000256" key="3">
    <source>
        <dbReference type="ARBA" id="ARBA00022763"/>
    </source>
</evidence>
<dbReference type="GO" id="GO:0003684">
    <property type="term" value="F:damaged DNA binding"/>
    <property type="evidence" value="ECO:0007669"/>
    <property type="project" value="InterPro"/>
</dbReference>
<dbReference type="InterPro" id="IPR041166">
    <property type="entry name" value="Rubredoxin_2"/>
</dbReference>
<evidence type="ECO:0000256" key="1">
    <source>
        <dbReference type="ARBA" id="ARBA00022723"/>
    </source>
</evidence>
<dbReference type="HAMAP" id="MF_01498">
    <property type="entry name" value="RadA_bact"/>
    <property type="match status" value="1"/>
</dbReference>
<evidence type="ECO:0000256" key="11">
    <source>
        <dbReference type="HAMAP-Rule" id="MF_01498"/>
    </source>
</evidence>
<dbReference type="FunFam" id="3.40.50.300:FF:000050">
    <property type="entry name" value="DNA repair protein RadA"/>
    <property type="match status" value="1"/>
</dbReference>
<dbReference type="Gene3D" id="3.30.230.10">
    <property type="match status" value="1"/>
</dbReference>
<evidence type="ECO:0000256" key="6">
    <source>
        <dbReference type="ARBA" id="ARBA00022833"/>
    </source>
</evidence>
<dbReference type="PANTHER" id="PTHR32472">
    <property type="entry name" value="DNA REPAIR PROTEIN RADA"/>
    <property type="match status" value="1"/>
</dbReference>
<evidence type="ECO:0000256" key="10">
    <source>
        <dbReference type="ARBA" id="ARBA00023204"/>
    </source>
</evidence>
<keyword evidence="1 11" id="KW-0479">Metal-binding</keyword>
<dbReference type="SUPFAM" id="SSF52540">
    <property type="entry name" value="P-loop containing nucleoside triphosphate hydrolases"/>
    <property type="match status" value="1"/>
</dbReference>
<comment type="function">
    <text evidence="13">DNA-dependent ATPase involved in processing of recombination intermediates, plays a role in repairing DNA breaks. Stimulates the branch migration of RecA-mediated strand transfer reactions, allowing the 3' invading strand to extend heteroduplex DNA faster. Binds ssDNA in the presence of ADP but not other nucleotides, has ATPase activity that is stimulated by ssDNA and various branched DNA structures, but inhibited by SSB. Does not have RecA's homology-searching function.</text>
</comment>
<dbReference type="GO" id="GO:0006508">
    <property type="term" value="P:proteolysis"/>
    <property type="evidence" value="ECO:0007669"/>
    <property type="project" value="InterPro"/>
</dbReference>
<dbReference type="AlphaFoldDB" id="A0A3R5UWP5"/>
<dbReference type="InterPro" id="IPR020588">
    <property type="entry name" value="RecA_ATP-bd"/>
</dbReference>
<dbReference type="NCBIfam" id="TIGR00416">
    <property type="entry name" value="sms"/>
    <property type="match status" value="1"/>
</dbReference>
<dbReference type="InterPro" id="IPR014721">
    <property type="entry name" value="Ribsml_uS5_D2-typ_fold_subgr"/>
</dbReference>
<feature type="region of interest" description="Lon-protease-like" evidence="11">
    <location>
        <begin position="346"/>
        <end position="443"/>
    </location>
</feature>
<dbReference type="OrthoDB" id="9803906at2"/>
<evidence type="ECO:0000256" key="5">
    <source>
        <dbReference type="ARBA" id="ARBA00022801"/>
    </source>
</evidence>
<keyword evidence="8 11" id="KW-0346">Stress response</keyword>
<evidence type="ECO:0000313" key="15">
    <source>
        <dbReference type="EMBL" id="QAR32345.1"/>
    </source>
</evidence>
<dbReference type="KEGG" id="gtl:EP073_02710"/>
<comment type="domain">
    <text evidence="11">The middle region has homology to RecA with ATPase motifs including the RadA KNRFG motif, while the C-terminus is homologous to Lon protease.</text>
</comment>
<evidence type="ECO:0000313" key="16">
    <source>
        <dbReference type="Proteomes" id="UP000287502"/>
    </source>
</evidence>
<dbReference type="SMART" id="SM00382">
    <property type="entry name" value="AAA"/>
    <property type="match status" value="1"/>
</dbReference>
<keyword evidence="10 11" id="KW-0234">DNA repair</keyword>
<dbReference type="GO" id="GO:0004252">
    <property type="term" value="F:serine-type endopeptidase activity"/>
    <property type="evidence" value="ECO:0007669"/>
    <property type="project" value="InterPro"/>
</dbReference>
<keyword evidence="9 11" id="KW-0238">DNA-binding</keyword>
<dbReference type="PRINTS" id="PR01874">
    <property type="entry name" value="DNAREPAIRADA"/>
</dbReference>
<feature type="short sequence motif" description="RadA KNRFG motif" evidence="11">
    <location>
        <begin position="249"/>
        <end position="253"/>
    </location>
</feature>
<name>A0A3R5UWP5_9BACT</name>
<proteinExistence type="inferred from homology"/>
<evidence type="ECO:0000256" key="8">
    <source>
        <dbReference type="ARBA" id="ARBA00023016"/>
    </source>
</evidence>
<dbReference type="InterPro" id="IPR020568">
    <property type="entry name" value="Ribosomal_Su5_D2-typ_SF"/>
</dbReference>
<keyword evidence="16" id="KW-1185">Reference proteome</keyword>
<feature type="binding site" evidence="11">
    <location>
        <begin position="92"/>
        <end position="99"/>
    </location>
    <ligand>
        <name>ATP</name>
        <dbReference type="ChEBI" id="CHEBI:30616"/>
    </ligand>
</feature>
<dbReference type="Pfam" id="PF18073">
    <property type="entry name" value="Zn_ribbon_LapB"/>
    <property type="match status" value="1"/>
</dbReference>
<keyword evidence="4 13" id="KW-0863">Zinc-finger</keyword>
<evidence type="ECO:0000259" key="14">
    <source>
        <dbReference type="PROSITE" id="PS50162"/>
    </source>
</evidence>
<keyword evidence="7 11" id="KW-0067">ATP-binding</keyword>
<dbReference type="PANTHER" id="PTHR32472:SF10">
    <property type="entry name" value="DNA REPAIR PROTEIN RADA-LIKE PROTEIN"/>
    <property type="match status" value="1"/>
</dbReference>
<dbReference type="CDD" id="cd01121">
    <property type="entry name" value="RadA_SMS_N"/>
    <property type="match status" value="1"/>
</dbReference>
<keyword evidence="2 11" id="KW-0547">Nucleotide-binding</keyword>
<dbReference type="Pfam" id="PF13541">
    <property type="entry name" value="ChlI"/>
    <property type="match status" value="1"/>
</dbReference>
<dbReference type="Gene3D" id="3.40.50.300">
    <property type="entry name" value="P-loop containing nucleotide triphosphate hydrolases"/>
    <property type="match status" value="1"/>
</dbReference>
<dbReference type="InterPro" id="IPR003593">
    <property type="entry name" value="AAA+_ATPase"/>
</dbReference>
<dbReference type="InterPro" id="IPR004504">
    <property type="entry name" value="DNA_repair_RadA"/>
</dbReference>
<dbReference type="Pfam" id="PF06745">
    <property type="entry name" value="ATPase"/>
    <property type="match status" value="1"/>
</dbReference>
<feature type="domain" description="RecA family profile 1" evidence="14">
    <location>
        <begin position="63"/>
        <end position="212"/>
    </location>
</feature>
<keyword evidence="6 13" id="KW-0862">Zinc</keyword>
<dbReference type="GO" id="GO:0004176">
    <property type="term" value="F:ATP-dependent peptidase activity"/>
    <property type="evidence" value="ECO:0007669"/>
    <property type="project" value="InterPro"/>
</dbReference>
<dbReference type="PROSITE" id="PS50162">
    <property type="entry name" value="RECA_2"/>
    <property type="match status" value="1"/>
</dbReference>
<evidence type="ECO:0000256" key="9">
    <source>
        <dbReference type="ARBA" id="ARBA00023125"/>
    </source>
</evidence>
<accession>A0A3R5UWP5</accession>
<evidence type="ECO:0000256" key="7">
    <source>
        <dbReference type="ARBA" id="ARBA00022840"/>
    </source>
</evidence>
<organism evidence="15 16">
    <name type="scientific">Geovibrio thiophilus</name>
    <dbReference type="NCBI Taxonomy" id="139438"/>
    <lineage>
        <taxon>Bacteria</taxon>
        <taxon>Pseudomonadati</taxon>
        <taxon>Deferribacterota</taxon>
        <taxon>Deferribacteres</taxon>
        <taxon>Deferribacterales</taxon>
        <taxon>Geovibrionaceae</taxon>
        <taxon>Geovibrio</taxon>
    </lineage>
</organism>
<keyword evidence="5" id="KW-0378">Hydrolase</keyword>
<reference evidence="15 16" key="1">
    <citation type="submission" date="2019-01" db="EMBL/GenBank/DDBJ databases">
        <title>Geovibrio thiophilus DSM 11263, complete genome.</title>
        <authorList>
            <person name="Spring S."/>
            <person name="Bunk B."/>
            <person name="Sproer C."/>
        </authorList>
    </citation>
    <scope>NUCLEOTIDE SEQUENCE [LARGE SCALE GENOMIC DNA]</scope>
    <source>
        <strain evidence="15 16">DSM 11263</strain>
    </source>
</reference>
<dbReference type="GO" id="GO:0008270">
    <property type="term" value="F:zinc ion binding"/>
    <property type="evidence" value="ECO:0007669"/>
    <property type="project" value="UniProtKB-KW"/>
</dbReference>
<gene>
    <name evidence="11 15" type="primary">radA</name>
    <name evidence="15" type="ORF">EP073_02710</name>
</gene>
<dbReference type="InterPro" id="IPR014774">
    <property type="entry name" value="KaiC-like_dom"/>
</dbReference>
<dbReference type="InterPro" id="IPR027417">
    <property type="entry name" value="P-loop_NTPase"/>
</dbReference>
<comment type="similarity">
    <text evidence="11 13">Belongs to the RecA family. RadA subfamily.</text>
</comment>
<dbReference type="EMBL" id="CP035108">
    <property type="protein sequence ID" value="QAR32345.1"/>
    <property type="molecule type" value="Genomic_DNA"/>
</dbReference>
<comment type="function">
    <text evidence="11">Plays a role in repairing double-strand DNA breaks, probably involving stabilizing or processing branched DNA or blocked replication forks.</text>
</comment>
<protein>
    <recommendedName>
        <fullName evidence="11 12">DNA repair protein RadA</fullName>
    </recommendedName>
</protein>
<dbReference type="GO" id="GO:0005524">
    <property type="term" value="F:ATP binding"/>
    <property type="evidence" value="ECO:0007669"/>
    <property type="project" value="UniProtKB-UniRule"/>
</dbReference>